<dbReference type="Gene3D" id="2.60.20.10">
    <property type="entry name" value="Crystallins"/>
    <property type="match status" value="1"/>
</dbReference>
<reference evidence="2 3" key="1">
    <citation type="journal article" date="2020" name="ISME J.">
        <title>Uncovering the hidden diversity of litter-decomposition mechanisms in mushroom-forming fungi.</title>
        <authorList>
            <person name="Floudas D."/>
            <person name="Bentzer J."/>
            <person name="Ahren D."/>
            <person name="Johansson T."/>
            <person name="Persson P."/>
            <person name="Tunlid A."/>
        </authorList>
    </citation>
    <scope>NUCLEOTIDE SEQUENCE [LARGE SCALE GENOMIC DNA]</scope>
    <source>
        <strain evidence="2 3">CBS 101986</strain>
    </source>
</reference>
<keyword evidence="1" id="KW-0732">Signal</keyword>
<name>A0A8H5AZH2_9AGAR</name>
<feature type="chain" id="PRO_5034704712" evidence="1">
    <location>
        <begin position="25"/>
        <end position="121"/>
    </location>
</feature>
<feature type="signal peptide" evidence="1">
    <location>
        <begin position="1"/>
        <end position="24"/>
    </location>
</feature>
<comment type="caution">
    <text evidence="2">The sequence shown here is derived from an EMBL/GenBank/DDBJ whole genome shotgun (WGS) entry which is preliminary data.</text>
</comment>
<keyword evidence="3" id="KW-1185">Reference proteome</keyword>
<dbReference type="EMBL" id="JAACJJ010000046">
    <property type="protein sequence ID" value="KAF5313909.1"/>
    <property type="molecule type" value="Genomic_DNA"/>
</dbReference>
<dbReference type="OrthoDB" id="2982805at2759"/>
<organism evidence="2 3">
    <name type="scientific">Psilocybe cf. subviscida</name>
    <dbReference type="NCBI Taxonomy" id="2480587"/>
    <lineage>
        <taxon>Eukaryota</taxon>
        <taxon>Fungi</taxon>
        <taxon>Dikarya</taxon>
        <taxon>Basidiomycota</taxon>
        <taxon>Agaricomycotina</taxon>
        <taxon>Agaricomycetes</taxon>
        <taxon>Agaricomycetidae</taxon>
        <taxon>Agaricales</taxon>
        <taxon>Agaricineae</taxon>
        <taxon>Strophariaceae</taxon>
        <taxon>Psilocybe</taxon>
    </lineage>
</organism>
<gene>
    <name evidence="2" type="ORF">D9619_013066</name>
</gene>
<proteinExistence type="predicted"/>
<evidence type="ECO:0000313" key="3">
    <source>
        <dbReference type="Proteomes" id="UP000567179"/>
    </source>
</evidence>
<dbReference type="AlphaFoldDB" id="A0A8H5AZH2"/>
<accession>A0A8H5AZH2</accession>
<protein>
    <submittedName>
        <fullName evidence="2">Uncharacterized protein</fullName>
    </submittedName>
</protein>
<evidence type="ECO:0000256" key="1">
    <source>
        <dbReference type="SAM" id="SignalP"/>
    </source>
</evidence>
<dbReference type="Proteomes" id="UP000567179">
    <property type="component" value="Unassembled WGS sequence"/>
</dbReference>
<sequence length="121" mass="12960">MQLINNKFISILLAITVSAQSVHSAVIARHALAQVSVIFFDDINVRGASFSPDDLVQGVCTTLPGDWLDRAESVEISAGFSCSFFELQGCEGPATALTGTVDFLDPTVYNNIESFVCTKAL</sequence>
<evidence type="ECO:0000313" key="2">
    <source>
        <dbReference type="EMBL" id="KAF5313909.1"/>
    </source>
</evidence>